<name>A0A392TN91_9FABA</name>
<reference evidence="1 2" key="1">
    <citation type="journal article" date="2018" name="Front. Plant Sci.">
        <title>Red Clover (Trifolium pratense) and Zigzag Clover (T. medium) - A Picture of Genomic Similarities and Differences.</title>
        <authorList>
            <person name="Dluhosova J."/>
            <person name="Istvanek J."/>
            <person name="Nedelnik J."/>
            <person name="Repkova J."/>
        </authorList>
    </citation>
    <scope>NUCLEOTIDE SEQUENCE [LARGE SCALE GENOMIC DNA]</scope>
    <source>
        <strain evidence="2">cv. 10/8</strain>
        <tissue evidence="1">Leaf</tissue>
    </source>
</reference>
<proteinExistence type="predicted"/>
<dbReference type="Proteomes" id="UP000265520">
    <property type="component" value="Unassembled WGS sequence"/>
</dbReference>
<protein>
    <submittedName>
        <fullName evidence="1">Uncharacterized protein</fullName>
    </submittedName>
</protein>
<evidence type="ECO:0000313" key="2">
    <source>
        <dbReference type="Proteomes" id="UP000265520"/>
    </source>
</evidence>
<accession>A0A392TN91</accession>
<dbReference type="EMBL" id="LXQA010602747">
    <property type="protein sequence ID" value="MCI61606.1"/>
    <property type="molecule type" value="Genomic_DNA"/>
</dbReference>
<keyword evidence="2" id="KW-1185">Reference proteome</keyword>
<sequence length="69" mass="7885">MTLGLSPFVEEDFLVACVMRGRIRNLLTIVRSILRGDDVIVRNILTRTPRMEMLANAFTSLREFRVSSS</sequence>
<dbReference type="AlphaFoldDB" id="A0A392TN91"/>
<evidence type="ECO:0000313" key="1">
    <source>
        <dbReference type="EMBL" id="MCI61606.1"/>
    </source>
</evidence>
<organism evidence="1 2">
    <name type="scientific">Trifolium medium</name>
    <dbReference type="NCBI Taxonomy" id="97028"/>
    <lineage>
        <taxon>Eukaryota</taxon>
        <taxon>Viridiplantae</taxon>
        <taxon>Streptophyta</taxon>
        <taxon>Embryophyta</taxon>
        <taxon>Tracheophyta</taxon>
        <taxon>Spermatophyta</taxon>
        <taxon>Magnoliopsida</taxon>
        <taxon>eudicotyledons</taxon>
        <taxon>Gunneridae</taxon>
        <taxon>Pentapetalae</taxon>
        <taxon>rosids</taxon>
        <taxon>fabids</taxon>
        <taxon>Fabales</taxon>
        <taxon>Fabaceae</taxon>
        <taxon>Papilionoideae</taxon>
        <taxon>50 kb inversion clade</taxon>
        <taxon>NPAAA clade</taxon>
        <taxon>Hologalegina</taxon>
        <taxon>IRL clade</taxon>
        <taxon>Trifolieae</taxon>
        <taxon>Trifolium</taxon>
    </lineage>
</organism>
<comment type="caution">
    <text evidence="1">The sequence shown here is derived from an EMBL/GenBank/DDBJ whole genome shotgun (WGS) entry which is preliminary data.</text>
</comment>